<sequence>MSNIRSVLLEQNRPAAEAHFAANTRSEYLGNGTLLCKILGNLRMFVLGDDIGFSPHMIFDGYWEFWLTRYFAAVIRPGDTVIDVGANLGYYTVLAADLVGPSGKVVAIEPNPAVFRRLAASIALNGFGAQTSARNVALAGAGESGTRPFFVPEGEPKNGRFLAPHETPEGLAGHGSVFDVALGSINPDEFERVDLIKIDVEGAELAVLDHLRPVLQKFRPKVICEVNFRRGYSYDRLVATLGTDRLKHLDFHSKLHPLTREMCETEQMGEDWLLFVDFADRQISRGEN</sequence>
<dbReference type="RefSeq" id="WP_189538406.1">
    <property type="nucleotide sequence ID" value="NZ_BMZD01000001.1"/>
</dbReference>
<dbReference type="InterPro" id="IPR052514">
    <property type="entry name" value="SAM-dependent_MTase"/>
</dbReference>
<reference evidence="2" key="1">
    <citation type="journal article" date="2014" name="Int. J. Syst. Evol. Microbiol.">
        <title>Complete genome sequence of Corynebacterium casei LMG S-19264T (=DSM 44701T), isolated from a smear-ripened cheese.</title>
        <authorList>
            <consortium name="US DOE Joint Genome Institute (JGI-PGF)"/>
            <person name="Walter F."/>
            <person name="Albersmeier A."/>
            <person name="Kalinowski J."/>
            <person name="Ruckert C."/>
        </authorList>
    </citation>
    <scope>NUCLEOTIDE SEQUENCE</scope>
    <source>
        <strain evidence="2">KCTC 32422</strain>
    </source>
</reference>
<accession>A0A918R4S0</accession>
<proteinExistence type="predicted"/>
<evidence type="ECO:0000313" key="2">
    <source>
        <dbReference type="EMBL" id="GGZ85780.1"/>
    </source>
</evidence>
<protein>
    <recommendedName>
        <fullName evidence="1">Methyltransferase FkbM domain-containing protein</fullName>
    </recommendedName>
</protein>
<reference evidence="2" key="2">
    <citation type="submission" date="2020-09" db="EMBL/GenBank/DDBJ databases">
        <authorList>
            <person name="Sun Q."/>
            <person name="Kim S."/>
        </authorList>
    </citation>
    <scope>NUCLEOTIDE SEQUENCE</scope>
    <source>
        <strain evidence="2">KCTC 32422</strain>
    </source>
</reference>
<dbReference type="AlphaFoldDB" id="A0A918R4S0"/>
<evidence type="ECO:0000259" key="1">
    <source>
        <dbReference type="Pfam" id="PF05050"/>
    </source>
</evidence>
<dbReference type="EMBL" id="BMZD01000001">
    <property type="protein sequence ID" value="GGZ85780.1"/>
    <property type="molecule type" value="Genomic_DNA"/>
</dbReference>
<dbReference type="Pfam" id="PF05050">
    <property type="entry name" value="Methyltransf_21"/>
    <property type="match status" value="1"/>
</dbReference>
<dbReference type="Proteomes" id="UP000634139">
    <property type="component" value="Unassembled WGS sequence"/>
</dbReference>
<name>A0A918R4S0_9SPHN</name>
<organism evidence="2 3">
    <name type="scientific">Novosphingobium arvoryzae</name>
    <dbReference type="NCBI Taxonomy" id="1256514"/>
    <lineage>
        <taxon>Bacteria</taxon>
        <taxon>Pseudomonadati</taxon>
        <taxon>Pseudomonadota</taxon>
        <taxon>Alphaproteobacteria</taxon>
        <taxon>Sphingomonadales</taxon>
        <taxon>Sphingomonadaceae</taxon>
        <taxon>Novosphingobium</taxon>
    </lineage>
</organism>
<keyword evidence="3" id="KW-1185">Reference proteome</keyword>
<dbReference type="PANTHER" id="PTHR34203">
    <property type="entry name" value="METHYLTRANSFERASE, FKBM FAMILY PROTEIN"/>
    <property type="match status" value="1"/>
</dbReference>
<dbReference type="Gene3D" id="3.40.50.150">
    <property type="entry name" value="Vaccinia Virus protein VP39"/>
    <property type="match status" value="1"/>
</dbReference>
<dbReference type="InterPro" id="IPR006342">
    <property type="entry name" value="FkbM_mtfrase"/>
</dbReference>
<gene>
    <name evidence="2" type="ORF">GCM10011617_00230</name>
</gene>
<comment type="caution">
    <text evidence="2">The sequence shown here is derived from an EMBL/GenBank/DDBJ whole genome shotgun (WGS) entry which is preliminary data.</text>
</comment>
<dbReference type="InterPro" id="IPR029063">
    <property type="entry name" value="SAM-dependent_MTases_sf"/>
</dbReference>
<dbReference type="NCBIfam" id="TIGR01444">
    <property type="entry name" value="fkbM_fam"/>
    <property type="match status" value="1"/>
</dbReference>
<dbReference type="SUPFAM" id="SSF53335">
    <property type="entry name" value="S-adenosyl-L-methionine-dependent methyltransferases"/>
    <property type="match status" value="1"/>
</dbReference>
<dbReference type="PANTHER" id="PTHR34203:SF15">
    <property type="entry name" value="SLL1173 PROTEIN"/>
    <property type="match status" value="1"/>
</dbReference>
<evidence type="ECO:0000313" key="3">
    <source>
        <dbReference type="Proteomes" id="UP000634139"/>
    </source>
</evidence>
<feature type="domain" description="Methyltransferase FkbM" evidence="1">
    <location>
        <begin position="83"/>
        <end position="239"/>
    </location>
</feature>